<dbReference type="Pfam" id="PF12766">
    <property type="entry name" value="Pyridox_oxase_2"/>
    <property type="match status" value="1"/>
</dbReference>
<feature type="domain" description="Pyridoxamine 5'-phosphate oxidase Alr4036 family FMN-binding" evidence="1">
    <location>
        <begin position="5"/>
        <end position="101"/>
    </location>
</feature>
<dbReference type="EMBL" id="VWRR01000005">
    <property type="protein sequence ID" value="KAF6004003.1"/>
    <property type="molecule type" value="Genomic_DNA"/>
</dbReference>
<dbReference type="PANTHER" id="PTHR28243:SF1">
    <property type="entry name" value="PYRIDOXAMINE 5'-PHOSPHATE OXIDASE ALR4036 FAMILY FMN-BINDING DOMAIN-CONTAINING PROTEIN"/>
    <property type="match status" value="1"/>
</dbReference>
<keyword evidence="3" id="KW-1185">Reference proteome</keyword>
<reference evidence="2 3" key="1">
    <citation type="journal article" date="2020" name="J. Phycol.">
        <title>Comparative genome analysis reveals Cyanidiococcus gen. nov., a new extremophilic red algal genus sister to Cyanidioschyzon (Cyanidioschyzonaceae, Rhodophyta).</title>
        <authorList>
            <person name="Liu S.-L."/>
            <person name="Chiang Y.-R."/>
            <person name="Yoon H.S."/>
            <person name="Fu H.-Y."/>
        </authorList>
    </citation>
    <scope>NUCLEOTIDE SEQUENCE [LARGE SCALE GENOMIC DNA]</scope>
    <source>
        <strain evidence="2 3">THAL066</strain>
    </source>
</reference>
<dbReference type="Proteomes" id="UP000530660">
    <property type="component" value="Unassembled WGS sequence"/>
</dbReference>
<gene>
    <name evidence="2" type="ORF">F1559_004793</name>
</gene>
<dbReference type="OrthoDB" id="434253at2759"/>
<evidence type="ECO:0000313" key="2">
    <source>
        <dbReference type="EMBL" id="KAF6004003.1"/>
    </source>
</evidence>
<dbReference type="Gene3D" id="2.30.110.10">
    <property type="entry name" value="Electron Transport, Fmn-binding Protein, Chain A"/>
    <property type="match status" value="1"/>
</dbReference>
<dbReference type="InterPro" id="IPR024624">
    <property type="entry name" value="Pyridox_Oxase_Alr4036_FMN-bd"/>
</dbReference>
<dbReference type="SUPFAM" id="SSF50475">
    <property type="entry name" value="FMN-binding split barrel"/>
    <property type="match status" value="1"/>
</dbReference>
<proteinExistence type="predicted"/>
<evidence type="ECO:0000259" key="1">
    <source>
        <dbReference type="Pfam" id="PF12766"/>
    </source>
</evidence>
<name>A0A7J7ILM6_9RHOD</name>
<comment type="caution">
    <text evidence="2">The sequence shown here is derived from an EMBL/GenBank/DDBJ whole genome shotgun (WGS) entry which is preliminary data.</text>
</comment>
<dbReference type="PANTHER" id="PTHR28243">
    <property type="entry name" value="AGL049CP"/>
    <property type="match status" value="1"/>
</dbReference>
<evidence type="ECO:0000313" key="3">
    <source>
        <dbReference type="Proteomes" id="UP000530660"/>
    </source>
</evidence>
<organism evidence="2 3">
    <name type="scientific">Cyanidiococcus yangmingshanensis</name>
    <dbReference type="NCBI Taxonomy" id="2690220"/>
    <lineage>
        <taxon>Eukaryota</taxon>
        <taxon>Rhodophyta</taxon>
        <taxon>Bangiophyceae</taxon>
        <taxon>Cyanidiales</taxon>
        <taxon>Cyanidiaceae</taxon>
        <taxon>Cyanidiococcus</taxon>
    </lineage>
</organism>
<protein>
    <recommendedName>
        <fullName evidence="1">Pyridoxamine 5'-phosphate oxidase Alr4036 family FMN-binding domain-containing protein</fullName>
    </recommendedName>
</protein>
<sequence>MRDSAQWWLQLEASLQRNRVHAFARYFQVATVRPNGRPANRTVVYRGAVQRGDDCAPYLTFVSDMRSKKHDDFEKCSWCEICWYLPVTREQYRITGYAEVVDASNDEVLRRTTRQQIWARLTPPLQAPFFAPTPGMPLQAASASDTTISVDEAGVPETFGLVLVLPTRVDHLQLANSNGRPPHRTCYYRHALQPEEVAADPSSEPEIWRAESVQP</sequence>
<dbReference type="GO" id="GO:0010181">
    <property type="term" value="F:FMN binding"/>
    <property type="evidence" value="ECO:0007669"/>
    <property type="project" value="InterPro"/>
</dbReference>
<dbReference type="AlphaFoldDB" id="A0A7J7ILM6"/>
<dbReference type="UniPathway" id="UPA01068">
    <property type="reaction ID" value="UER00304"/>
</dbReference>
<accession>A0A7J7ILM6</accession>
<dbReference type="InterPro" id="IPR012349">
    <property type="entry name" value="Split_barrel_FMN-bd"/>
</dbReference>